<dbReference type="InterPro" id="IPR001623">
    <property type="entry name" value="DnaJ_domain"/>
</dbReference>
<dbReference type="SMART" id="SM00271">
    <property type="entry name" value="DnaJ"/>
    <property type="match status" value="1"/>
</dbReference>
<evidence type="ECO:0000256" key="2">
    <source>
        <dbReference type="SAM" id="MobiDB-lite"/>
    </source>
</evidence>
<organism evidence="4 5">
    <name type="scientific">Lagenidium giganteum</name>
    <dbReference type="NCBI Taxonomy" id="4803"/>
    <lineage>
        <taxon>Eukaryota</taxon>
        <taxon>Sar</taxon>
        <taxon>Stramenopiles</taxon>
        <taxon>Oomycota</taxon>
        <taxon>Peronosporomycetes</taxon>
        <taxon>Pythiales</taxon>
        <taxon>Pythiaceae</taxon>
    </lineage>
</organism>
<accession>A0AAV2YQT3</accession>
<evidence type="ECO:0000313" key="4">
    <source>
        <dbReference type="EMBL" id="DAZ97357.1"/>
    </source>
</evidence>
<dbReference type="PANTHER" id="PTHR44145">
    <property type="entry name" value="DNAJ HOMOLOG SUBFAMILY A MEMBER 3, MITOCHONDRIAL"/>
    <property type="match status" value="1"/>
</dbReference>
<dbReference type="PROSITE" id="PS00636">
    <property type="entry name" value="DNAJ_1"/>
    <property type="match status" value="1"/>
</dbReference>
<keyword evidence="5" id="KW-1185">Reference proteome</keyword>
<dbReference type="AlphaFoldDB" id="A0AAV2YQT3"/>
<dbReference type="Proteomes" id="UP001146120">
    <property type="component" value="Unassembled WGS sequence"/>
</dbReference>
<dbReference type="Pfam" id="PF00226">
    <property type="entry name" value="DnaJ"/>
    <property type="match status" value="1"/>
</dbReference>
<proteinExistence type="predicted"/>
<dbReference type="Gene3D" id="1.10.287.110">
    <property type="entry name" value="DnaJ domain"/>
    <property type="match status" value="1"/>
</dbReference>
<dbReference type="SUPFAM" id="SSF46565">
    <property type="entry name" value="Chaperone J-domain"/>
    <property type="match status" value="1"/>
</dbReference>
<dbReference type="PRINTS" id="PR00625">
    <property type="entry name" value="JDOMAIN"/>
</dbReference>
<evidence type="ECO:0000259" key="3">
    <source>
        <dbReference type="PROSITE" id="PS50076"/>
    </source>
</evidence>
<dbReference type="InterPro" id="IPR051938">
    <property type="entry name" value="Apopto_cytoskel_mod"/>
</dbReference>
<reference evidence="4" key="2">
    <citation type="journal article" date="2023" name="Microbiol Resour">
        <title>Decontamination and Annotation of the Draft Genome Sequence of the Oomycete Lagenidium giganteum ARSEF 373.</title>
        <authorList>
            <person name="Morgan W.R."/>
            <person name="Tartar A."/>
        </authorList>
    </citation>
    <scope>NUCLEOTIDE SEQUENCE</scope>
    <source>
        <strain evidence="4">ARSEF 373</strain>
    </source>
</reference>
<dbReference type="PANTHER" id="PTHR44145:SF3">
    <property type="entry name" value="DNAJ HOMOLOG SUBFAMILY A MEMBER 3, MITOCHONDRIAL"/>
    <property type="match status" value="1"/>
</dbReference>
<dbReference type="InterPro" id="IPR036869">
    <property type="entry name" value="J_dom_sf"/>
</dbReference>
<dbReference type="EMBL" id="DAKRPA010000138">
    <property type="protein sequence ID" value="DAZ97357.1"/>
    <property type="molecule type" value="Genomic_DNA"/>
</dbReference>
<reference evidence="4" key="1">
    <citation type="submission" date="2022-11" db="EMBL/GenBank/DDBJ databases">
        <authorList>
            <person name="Morgan W.R."/>
            <person name="Tartar A."/>
        </authorList>
    </citation>
    <scope>NUCLEOTIDE SEQUENCE</scope>
    <source>
        <strain evidence="4">ARSEF 373</strain>
    </source>
</reference>
<dbReference type="PROSITE" id="PS50076">
    <property type="entry name" value="DNAJ_2"/>
    <property type="match status" value="1"/>
</dbReference>
<protein>
    <recommendedName>
        <fullName evidence="3">J domain-containing protein</fullName>
    </recommendedName>
</protein>
<feature type="region of interest" description="Disordered" evidence="2">
    <location>
        <begin position="161"/>
        <end position="195"/>
    </location>
</feature>
<evidence type="ECO:0000313" key="5">
    <source>
        <dbReference type="Proteomes" id="UP001146120"/>
    </source>
</evidence>
<sequence length="195" mass="22217">MDHYRVLNVARSASAKEIKAAYLRLAKTLHPDVTGNDKKKAEVFKTVTEAYAVLADTNKRRAYDATFRSQSFARNSTHGATTHPYAATGGAPDLRARPLHGLNEEVWIAHHYGAAELRRNSVPGRMYGAHIAEERKEQEEERIRRRTQHYKLHSSAAYFMRRDERIKKHAAKEAKEQEERSKAKKDDSTGECVIS</sequence>
<comment type="caution">
    <text evidence="4">The sequence shown here is derived from an EMBL/GenBank/DDBJ whole genome shotgun (WGS) entry which is preliminary data.</text>
</comment>
<feature type="domain" description="J" evidence="3">
    <location>
        <begin position="2"/>
        <end position="67"/>
    </location>
</feature>
<dbReference type="InterPro" id="IPR018253">
    <property type="entry name" value="DnaJ_domain_CS"/>
</dbReference>
<keyword evidence="1" id="KW-0143">Chaperone</keyword>
<evidence type="ECO:0000256" key="1">
    <source>
        <dbReference type="ARBA" id="ARBA00023186"/>
    </source>
</evidence>
<name>A0AAV2YQT3_9STRA</name>
<dbReference type="CDD" id="cd06257">
    <property type="entry name" value="DnaJ"/>
    <property type="match status" value="1"/>
</dbReference>
<gene>
    <name evidence="4" type="ORF">N0F65_010791</name>
</gene>
<feature type="compositionally biased region" description="Basic and acidic residues" evidence="2">
    <location>
        <begin position="161"/>
        <end position="188"/>
    </location>
</feature>